<comment type="caution">
    <text evidence="2">The sequence shown here is derived from an EMBL/GenBank/DDBJ whole genome shotgun (WGS) entry which is preliminary data.</text>
</comment>
<dbReference type="PROSITE" id="PS50181">
    <property type="entry name" value="FBOX"/>
    <property type="match status" value="1"/>
</dbReference>
<dbReference type="SMART" id="SM00579">
    <property type="entry name" value="FBD"/>
    <property type="match status" value="1"/>
</dbReference>
<dbReference type="SUPFAM" id="SSF52047">
    <property type="entry name" value="RNI-like"/>
    <property type="match status" value="1"/>
</dbReference>
<dbReference type="Pfam" id="PF00646">
    <property type="entry name" value="F-box"/>
    <property type="match status" value="1"/>
</dbReference>
<dbReference type="PANTHER" id="PTHR31639:SF333">
    <property type="entry name" value="F-BOX DOMAIN, FBD DOMAIN, LEUCINE-RICH REPEAT DOMAIN, L DOMAIN-LIKE PROTEIN-RELATED"/>
    <property type="match status" value="1"/>
</dbReference>
<dbReference type="InterPro" id="IPR032675">
    <property type="entry name" value="LRR_dom_sf"/>
</dbReference>
<name>A0AA38TX17_9ASTR</name>
<protein>
    <recommendedName>
        <fullName evidence="1">F-box domain-containing protein</fullName>
    </recommendedName>
</protein>
<dbReference type="SMART" id="SM00256">
    <property type="entry name" value="FBOX"/>
    <property type="match status" value="1"/>
</dbReference>
<dbReference type="Gene3D" id="3.80.10.10">
    <property type="entry name" value="Ribonuclease Inhibitor"/>
    <property type="match status" value="1"/>
</dbReference>
<feature type="domain" description="F-box" evidence="1">
    <location>
        <begin position="15"/>
        <end position="63"/>
    </location>
</feature>
<accession>A0AA38TX17</accession>
<dbReference type="AlphaFoldDB" id="A0AA38TX17"/>
<dbReference type="EMBL" id="JARYMX010000001">
    <property type="protein sequence ID" value="KAJ9564723.1"/>
    <property type="molecule type" value="Genomic_DNA"/>
</dbReference>
<evidence type="ECO:0000313" key="3">
    <source>
        <dbReference type="Proteomes" id="UP001172457"/>
    </source>
</evidence>
<dbReference type="InterPro" id="IPR055411">
    <property type="entry name" value="LRR_FXL15/At3g58940/PEG3-like"/>
</dbReference>
<dbReference type="PANTHER" id="PTHR31639">
    <property type="entry name" value="F-BOX PROTEIN-LIKE"/>
    <property type="match status" value="1"/>
</dbReference>
<dbReference type="Pfam" id="PF24758">
    <property type="entry name" value="LRR_At5g56370"/>
    <property type="match status" value="1"/>
</dbReference>
<dbReference type="InterPro" id="IPR036047">
    <property type="entry name" value="F-box-like_dom_sf"/>
</dbReference>
<proteinExistence type="predicted"/>
<dbReference type="SUPFAM" id="SSF81383">
    <property type="entry name" value="F-box domain"/>
    <property type="match status" value="1"/>
</dbReference>
<evidence type="ECO:0000259" key="1">
    <source>
        <dbReference type="PROSITE" id="PS50181"/>
    </source>
</evidence>
<reference evidence="2" key="1">
    <citation type="submission" date="2023-03" db="EMBL/GenBank/DDBJ databases">
        <title>Chromosome-scale reference genome and RAD-based genetic map of yellow starthistle (Centaurea solstitialis) reveal putative structural variation and QTLs associated with invader traits.</title>
        <authorList>
            <person name="Reatini B."/>
            <person name="Cang F.A."/>
            <person name="Jiang Q."/>
            <person name="Mckibben M.T.W."/>
            <person name="Barker M.S."/>
            <person name="Rieseberg L.H."/>
            <person name="Dlugosch K.M."/>
        </authorList>
    </citation>
    <scope>NUCLEOTIDE SEQUENCE</scope>
    <source>
        <strain evidence="2">CAN-66</strain>
        <tissue evidence="2">Leaf</tissue>
    </source>
</reference>
<organism evidence="2 3">
    <name type="scientific">Centaurea solstitialis</name>
    <name type="common">yellow star-thistle</name>
    <dbReference type="NCBI Taxonomy" id="347529"/>
    <lineage>
        <taxon>Eukaryota</taxon>
        <taxon>Viridiplantae</taxon>
        <taxon>Streptophyta</taxon>
        <taxon>Embryophyta</taxon>
        <taxon>Tracheophyta</taxon>
        <taxon>Spermatophyta</taxon>
        <taxon>Magnoliopsida</taxon>
        <taxon>eudicotyledons</taxon>
        <taxon>Gunneridae</taxon>
        <taxon>Pentapetalae</taxon>
        <taxon>asterids</taxon>
        <taxon>campanulids</taxon>
        <taxon>Asterales</taxon>
        <taxon>Asteraceae</taxon>
        <taxon>Carduoideae</taxon>
        <taxon>Cardueae</taxon>
        <taxon>Centaureinae</taxon>
        <taxon>Centaurea</taxon>
    </lineage>
</organism>
<sequence length="390" mass="44750">MTENHTGRFLTCVEMDRMSNLPRHLIGLILERLPVQDAVRTSILSKNWRYIWTTMTRLVFDRKFSENIVKVGAFGRNGFIRIINDVLNHHNGPILKFSLLIPRIDLDSFREVDQTMLLLSRKSVKELALTNLNPGYEVPSYVSSCSELRKLELENFIFNPPLKFEVFSNLEDLILINIDFGANSCGAMVTLPQLRRLELVTCKNVYNFNIMASQLQALLVFGCHDAMLLKLLDAPHLNKYLSADEIPKWLPRAVNSLSNLELEILHLSDLDQLHGALCLLRNSPNLERLYMRQSPRKEPWVTRYDVQAASDHLESQDCLHQTFNRLQTVEIEFFDGSRPALLFIKVLLARSPSLEKLTIHPSRTSSNAHESLNIVMQFAQVSPKAKVIFL</sequence>
<dbReference type="Proteomes" id="UP001172457">
    <property type="component" value="Chromosome 1"/>
</dbReference>
<gene>
    <name evidence="2" type="ORF">OSB04_000689</name>
</gene>
<keyword evidence="3" id="KW-1185">Reference proteome</keyword>
<dbReference type="InterPro" id="IPR006566">
    <property type="entry name" value="FBD"/>
</dbReference>
<evidence type="ECO:0000313" key="2">
    <source>
        <dbReference type="EMBL" id="KAJ9564723.1"/>
    </source>
</evidence>
<dbReference type="InterPro" id="IPR001810">
    <property type="entry name" value="F-box_dom"/>
</dbReference>